<keyword evidence="3" id="KW-1185">Reference proteome</keyword>
<feature type="region of interest" description="Disordered" evidence="1">
    <location>
        <begin position="1"/>
        <end position="30"/>
    </location>
</feature>
<proteinExistence type="predicted"/>
<dbReference type="EMBL" id="JALJOQ010000028">
    <property type="protein sequence ID" value="KAK9808006.1"/>
    <property type="molecule type" value="Genomic_DNA"/>
</dbReference>
<gene>
    <name evidence="2" type="ORF">WJX73_002732</name>
</gene>
<reference evidence="2 3" key="1">
    <citation type="journal article" date="2024" name="Nat. Commun.">
        <title>Phylogenomics reveals the evolutionary origins of lichenization in chlorophyte algae.</title>
        <authorList>
            <person name="Puginier C."/>
            <person name="Libourel C."/>
            <person name="Otte J."/>
            <person name="Skaloud P."/>
            <person name="Haon M."/>
            <person name="Grisel S."/>
            <person name="Petersen M."/>
            <person name="Berrin J.G."/>
            <person name="Delaux P.M."/>
            <person name="Dal Grande F."/>
            <person name="Keller J."/>
        </authorList>
    </citation>
    <scope>NUCLEOTIDE SEQUENCE [LARGE SCALE GENOMIC DNA]</scope>
    <source>
        <strain evidence="2 3">SAG 2036</strain>
    </source>
</reference>
<accession>A0AAW1PHR5</accession>
<evidence type="ECO:0000256" key="1">
    <source>
        <dbReference type="SAM" id="MobiDB-lite"/>
    </source>
</evidence>
<evidence type="ECO:0000313" key="2">
    <source>
        <dbReference type="EMBL" id="KAK9808006.1"/>
    </source>
</evidence>
<name>A0AAW1PHR5_9CHLO</name>
<dbReference type="AlphaFoldDB" id="A0AAW1PHR5"/>
<evidence type="ECO:0008006" key="4">
    <source>
        <dbReference type="Google" id="ProtNLM"/>
    </source>
</evidence>
<organism evidence="2 3">
    <name type="scientific">Symbiochloris irregularis</name>
    <dbReference type="NCBI Taxonomy" id="706552"/>
    <lineage>
        <taxon>Eukaryota</taxon>
        <taxon>Viridiplantae</taxon>
        <taxon>Chlorophyta</taxon>
        <taxon>core chlorophytes</taxon>
        <taxon>Trebouxiophyceae</taxon>
        <taxon>Trebouxiales</taxon>
        <taxon>Trebouxiaceae</taxon>
        <taxon>Symbiochloris</taxon>
    </lineage>
</organism>
<protein>
    <recommendedName>
        <fullName evidence="4">LAGLIDADG homing endonuclease</fullName>
    </recommendedName>
</protein>
<dbReference type="Proteomes" id="UP001465755">
    <property type="component" value="Unassembled WGS sequence"/>
</dbReference>
<comment type="caution">
    <text evidence="2">The sequence shown here is derived from an EMBL/GenBank/DDBJ whole genome shotgun (WGS) entry which is preliminary data.</text>
</comment>
<evidence type="ECO:0000313" key="3">
    <source>
        <dbReference type="Proteomes" id="UP001465755"/>
    </source>
</evidence>
<sequence length="160" mass="17667">MELSKPGEILDDTSDSGAGRQAVGLGDRSALTPRPRISLCGTRRGTTLGSGGGKVARVTGIKDSQCSARNPHKLLKVFKEANRSLQYLQYAPVHRREHILWGTAFEAQVKLQSTRWVKQVQEADRRLQCALCAVSCLVHRRALYPSRGKAFLKGDIVPTW</sequence>